<name>A0A6S6S2W1_9BACT</name>
<reference evidence="1" key="1">
    <citation type="submission" date="2020-01" db="EMBL/GenBank/DDBJ databases">
        <authorList>
            <person name="Meier V. D."/>
            <person name="Meier V D."/>
        </authorList>
    </citation>
    <scope>NUCLEOTIDE SEQUENCE</scope>
    <source>
        <strain evidence="1">HLG_WM_MAG_03</strain>
    </source>
</reference>
<accession>A0A6S6S2W1</accession>
<evidence type="ECO:0000313" key="1">
    <source>
        <dbReference type="EMBL" id="CAA6799632.1"/>
    </source>
</evidence>
<gene>
    <name evidence="1" type="ORF">HELGO_WM31305</name>
</gene>
<sequence length="43" mass="4814">MNLSDKSNLLKIAIEEGCKTVRDLAEFIKSNNIETGTYRQLGV</sequence>
<proteinExistence type="predicted"/>
<protein>
    <submittedName>
        <fullName evidence="1">Uncharacterized protein</fullName>
    </submittedName>
</protein>
<dbReference type="EMBL" id="CACVAR010000053">
    <property type="protein sequence ID" value="CAA6799632.1"/>
    <property type="molecule type" value="Genomic_DNA"/>
</dbReference>
<dbReference type="AlphaFoldDB" id="A0A6S6S2W1"/>
<organism evidence="1">
    <name type="scientific">uncultured Sulfurovum sp</name>
    <dbReference type="NCBI Taxonomy" id="269237"/>
    <lineage>
        <taxon>Bacteria</taxon>
        <taxon>Pseudomonadati</taxon>
        <taxon>Campylobacterota</taxon>
        <taxon>Epsilonproteobacteria</taxon>
        <taxon>Campylobacterales</taxon>
        <taxon>Sulfurovaceae</taxon>
        <taxon>Sulfurovum</taxon>
        <taxon>environmental samples</taxon>
    </lineage>
</organism>